<dbReference type="InterPro" id="IPR051247">
    <property type="entry name" value="RLC_Component"/>
</dbReference>
<dbReference type="GO" id="GO:0070920">
    <property type="term" value="P:regulation of regulatory ncRNA processing"/>
    <property type="evidence" value="ECO:0007669"/>
    <property type="project" value="TreeGrafter"/>
</dbReference>
<organism evidence="4 5">
    <name type="scientific">Chloriridovirus anopheles1</name>
    <dbReference type="NCBI Taxonomy" id="1465751"/>
    <lineage>
        <taxon>Viruses</taxon>
        <taxon>Varidnaviria</taxon>
        <taxon>Bamfordvirae</taxon>
        <taxon>Nucleocytoviricota</taxon>
        <taxon>Megaviricetes</taxon>
        <taxon>Pimascovirales</taxon>
        <taxon>Pimascovirales incertae sedis</taxon>
        <taxon>Iridoviridae</taxon>
        <taxon>Betairidovirinae</taxon>
        <taxon>Chloriridovirus</taxon>
    </lineage>
</organism>
<dbReference type="PANTHER" id="PTHR46205">
    <property type="entry name" value="LOQUACIOUS, ISOFORM B"/>
    <property type="match status" value="1"/>
</dbReference>
<feature type="domain" description="DRBM" evidence="3">
    <location>
        <begin position="2"/>
        <end position="70"/>
    </location>
</feature>
<dbReference type="OrthoDB" id="28289at10239"/>
<dbReference type="GO" id="GO:0070578">
    <property type="term" value="C:RISC-loading complex"/>
    <property type="evidence" value="ECO:0007669"/>
    <property type="project" value="TreeGrafter"/>
</dbReference>
<keyword evidence="5" id="KW-1185">Reference proteome</keyword>
<protein>
    <submittedName>
        <fullName evidence="4">Ribonuclease III</fullName>
    </submittedName>
</protein>
<dbReference type="GO" id="GO:0030422">
    <property type="term" value="P:siRNA processing"/>
    <property type="evidence" value="ECO:0007669"/>
    <property type="project" value="TreeGrafter"/>
</dbReference>
<evidence type="ECO:0000256" key="1">
    <source>
        <dbReference type="ARBA" id="ARBA00022884"/>
    </source>
</evidence>
<dbReference type="GO" id="GO:0035197">
    <property type="term" value="F:siRNA binding"/>
    <property type="evidence" value="ECO:0007669"/>
    <property type="project" value="TreeGrafter"/>
</dbReference>
<proteinExistence type="predicted"/>
<dbReference type="GO" id="GO:0003725">
    <property type="term" value="F:double-stranded RNA binding"/>
    <property type="evidence" value="ECO:0007669"/>
    <property type="project" value="TreeGrafter"/>
</dbReference>
<accession>W8QF70</accession>
<dbReference type="PROSITE" id="PS50137">
    <property type="entry name" value="DS_RBD"/>
    <property type="match status" value="1"/>
</dbReference>
<dbReference type="SMART" id="SM00358">
    <property type="entry name" value="DSRM"/>
    <property type="match status" value="1"/>
</dbReference>
<dbReference type="PANTHER" id="PTHR46205:SF3">
    <property type="entry name" value="LOQUACIOUS, ISOFORM B"/>
    <property type="match status" value="1"/>
</dbReference>
<evidence type="ECO:0000313" key="4">
    <source>
        <dbReference type="EMBL" id="AHL67624.1"/>
    </source>
</evidence>
<dbReference type="KEGG" id="vg:18938298"/>
<dbReference type="Gene3D" id="3.30.160.20">
    <property type="match status" value="1"/>
</dbReference>
<dbReference type="EMBL" id="KF938901">
    <property type="protein sequence ID" value="AHL67624.1"/>
    <property type="molecule type" value="Genomic_DNA"/>
</dbReference>
<name>W8QF70_9VIRU</name>
<keyword evidence="1 2" id="KW-0694">RNA-binding</keyword>
<gene>
    <name evidence="4" type="ORF">AMIV_137</name>
</gene>
<evidence type="ECO:0000256" key="2">
    <source>
        <dbReference type="PROSITE-ProRule" id="PRU00266"/>
    </source>
</evidence>
<dbReference type="SUPFAM" id="SSF54768">
    <property type="entry name" value="dsRNA-binding domain-like"/>
    <property type="match status" value="1"/>
</dbReference>
<dbReference type="RefSeq" id="YP_009021208.1">
    <property type="nucleotide sequence ID" value="NC_023848.1"/>
</dbReference>
<dbReference type="GO" id="GO:0016442">
    <property type="term" value="C:RISC complex"/>
    <property type="evidence" value="ECO:0007669"/>
    <property type="project" value="TreeGrafter"/>
</dbReference>
<dbReference type="InterPro" id="IPR014720">
    <property type="entry name" value="dsRBD_dom"/>
</dbReference>
<dbReference type="Proteomes" id="UP000110868">
    <property type="component" value="Segment"/>
</dbReference>
<dbReference type="GeneID" id="18938298"/>
<reference evidence="4 5" key="1">
    <citation type="submission" date="2013-12" db="EMBL/GenBank/DDBJ databases">
        <authorList>
            <person name="Tong Y."/>
            <person name="Zhang J."/>
            <person name="Huang Y."/>
            <person name="Li S."/>
            <person name="Pei G."/>
            <person name="Zhang Z."/>
            <person name="Mi Z."/>
            <person name="An X."/>
        </authorList>
    </citation>
    <scope>NUCLEOTIDE SEQUENCE [LARGE SCALE GENOMIC DNA]</scope>
    <source>
        <strain evidence="4">AMIV</strain>
    </source>
</reference>
<sequence>MNNISKINLYCQKKRLNPPLYETLKKEGLDHRPNFRVRCSFESLAEFGTGPTLKIAKENAAAQIVELLDLDAKLKDLDNKVGFAIESYNAPLRDIWEGNCKEYTLTIRKKDGTEYEYKNFTVKIVDI</sequence>
<evidence type="ECO:0000259" key="3">
    <source>
        <dbReference type="PROSITE" id="PS50137"/>
    </source>
</evidence>
<evidence type="ECO:0000313" key="5">
    <source>
        <dbReference type="Proteomes" id="UP000110868"/>
    </source>
</evidence>
<dbReference type="Pfam" id="PF00035">
    <property type="entry name" value="dsrm"/>
    <property type="match status" value="1"/>
</dbReference>